<dbReference type="PANTHER" id="PTHR43725:SF32">
    <property type="entry name" value="NAD-DEPENDENT EPIMERASE_DEHYDRATASE DOMAIN-CONTAINING PROTEIN"/>
    <property type="match status" value="1"/>
</dbReference>
<evidence type="ECO:0000256" key="5">
    <source>
        <dbReference type="ARBA" id="ARBA00033067"/>
    </source>
</evidence>
<dbReference type="GO" id="GO:0005996">
    <property type="term" value="P:monosaccharide metabolic process"/>
    <property type="evidence" value="ECO:0007669"/>
    <property type="project" value="TreeGrafter"/>
</dbReference>
<comment type="similarity">
    <text evidence="2">Belongs to the NAD(P)-dependent epimerase/dehydratase family.</text>
</comment>
<evidence type="ECO:0000256" key="3">
    <source>
        <dbReference type="ARBA" id="ARBA00018569"/>
    </source>
</evidence>
<comment type="caution">
    <text evidence="7">The sequence shown here is derived from an EMBL/GenBank/DDBJ whole genome shotgun (WGS) entry which is preliminary data.</text>
</comment>
<dbReference type="RefSeq" id="WP_246099952.1">
    <property type="nucleotide sequence ID" value="NZ_JBHTGS010000002.1"/>
</dbReference>
<dbReference type="SUPFAM" id="SSF51735">
    <property type="entry name" value="NAD(P)-binding Rossmann-fold domains"/>
    <property type="match status" value="1"/>
</dbReference>
<organism evidence="7 8">
    <name type="scientific">Stackebrandtia endophytica</name>
    <dbReference type="NCBI Taxonomy" id="1496996"/>
    <lineage>
        <taxon>Bacteria</taxon>
        <taxon>Bacillati</taxon>
        <taxon>Actinomycetota</taxon>
        <taxon>Actinomycetes</taxon>
        <taxon>Glycomycetales</taxon>
        <taxon>Glycomycetaceae</taxon>
        <taxon>Stackebrandtia</taxon>
    </lineage>
</organism>
<dbReference type="InterPro" id="IPR036291">
    <property type="entry name" value="NAD(P)-bd_dom_sf"/>
</dbReference>
<protein>
    <recommendedName>
        <fullName evidence="3">UDP-glucose 4-epimerase</fullName>
    </recommendedName>
    <alternativeName>
        <fullName evidence="5">Galactowaldenase</fullName>
    </alternativeName>
    <alternativeName>
        <fullName evidence="4">UDP-galactose 4-epimerase</fullName>
    </alternativeName>
</protein>
<name>A0A543AQN9_9ACTN</name>
<evidence type="ECO:0000259" key="6">
    <source>
        <dbReference type="Pfam" id="PF01370"/>
    </source>
</evidence>
<dbReference type="InParanoid" id="A0A543AQN9"/>
<dbReference type="GO" id="GO:0005829">
    <property type="term" value="C:cytosol"/>
    <property type="evidence" value="ECO:0007669"/>
    <property type="project" value="TreeGrafter"/>
</dbReference>
<evidence type="ECO:0000256" key="1">
    <source>
        <dbReference type="ARBA" id="ARBA00004947"/>
    </source>
</evidence>
<evidence type="ECO:0000256" key="4">
    <source>
        <dbReference type="ARBA" id="ARBA00031367"/>
    </source>
</evidence>
<dbReference type="Gene3D" id="3.40.50.720">
    <property type="entry name" value="NAD(P)-binding Rossmann-like Domain"/>
    <property type="match status" value="1"/>
</dbReference>
<sequence>MKQSGSKSAPLKLLVLGGTAFLSKTIARYAVERGHDVTVVARGISGEPPEGARHVTADRDSAEGLRALADRHFDAVVDVTRLPGQMKRALETLAATTGHWTYVSSCSAYSDDETVGQTAATAPTLEPTDEDSLDPDIEKYGASKVACENLVLRHKPDRSFILRAGLIVGDNDPSYRFGYWPDRIADGGEILAPGAPTEMVQYVDVRDLANWVVDAAETGLTGVYDGVSLPMTRERFFTEIADGVGATPNLTWVPQEFLVEHGVKPWSGDDALGLWLPLPEYAGFLTRDTRPAMEAGLSIRPLADTAADWLATRDRRPVPNAEGGPYRSLTREREAEVLAAWHESR</sequence>
<feature type="domain" description="NAD-dependent epimerase/dehydratase" evidence="6">
    <location>
        <begin position="14"/>
        <end position="218"/>
    </location>
</feature>
<reference evidence="7 8" key="1">
    <citation type="submission" date="2019-06" db="EMBL/GenBank/DDBJ databases">
        <title>Sequencing the genomes of 1000 actinobacteria strains.</title>
        <authorList>
            <person name="Klenk H.-P."/>
        </authorList>
    </citation>
    <scope>NUCLEOTIDE SEQUENCE [LARGE SCALE GENOMIC DNA]</scope>
    <source>
        <strain evidence="7 8">DSM 45928</strain>
    </source>
</reference>
<dbReference type="AlphaFoldDB" id="A0A543AQN9"/>
<dbReference type="Pfam" id="PF01370">
    <property type="entry name" value="Epimerase"/>
    <property type="match status" value="1"/>
</dbReference>
<evidence type="ECO:0000313" key="7">
    <source>
        <dbReference type="EMBL" id="TQL74879.1"/>
    </source>
</evidence>
<dbReference type="InterPro" id="IPR001509">
    <property type="entry name" value="Epimerase_deHydtase"/>
</dbReference>
<dbReference type="Proteomes" id="UP000317043">
    <property type="component" value="Unassembled WGS sequence"/>
</dbReference>
<proteinExistence type="inferred from homology"/>
<evidence type="ECO:0000313" key="8">
    <source>
        <dbReference type="Proteomes" id="UP000317043"/>
    </source>
</evidence>
<accession>A0A543AQN9</accession>
<dbReference type="GO" id="GO:0003978">
    <property type="term" value="F:UDP-glucose 4-epimerase activity"/>
    <property type="evidence" value="ECO:0007669"/>
    <property type="project" value="TreeGrafter"/>
</dbReference>
<evidence type="ECO:0000256" key="2">
    <source>
        <dbReference type="ARBA" id="ARBA00007637"/>
    </source>
</evidence>
<keyword evidence="8" id="KW-1185">Reference proteome</keyword>
<comment type="pathway">
    <text evidence="1">Carbohydrate metabolism; galactose metabolism.</text>
</comment>
<dbReference type="PANTHER" id="PTHR43725">
    <property type="entry name" value="UDP-GLUCOSE 4-EPIMERASE"/>
    <property type="match status" value="1"/>
</dbReference>
<gene>
    <name evidence="7" type="ORF">FB566_0368</name>
</gene>
<dbReference type="EMBL" id="VFOW01000001">
    <property type="protein sequence ID" value="TQL74879.1"/>
    <property type="molecule type" value="Genomic_DNA"/>
</dbReference>